<dbReference type="PROSITE" id="PS51272">
    <property type="entry name" value="SLH"/>
    <property type="match status" value="3"/>
</dbReference>
<reference evidence="2 3" key="1">
    <citation type="submission" date="2017-08" db="EMBL/GenBank/DDBJ databases">
        <title>Substantial Increase in Enzyme Production by Combined Drug-Resistance Mutations in Paenibacillus agaridevorans.</title>
        <authorList>
            <person name="Tanaka Y."/>
            <person name="Funane K."/>
            <person name="Hosaka T."/>
            <person name="Shiwa Y."/>
            <person name="Fujita N."/>
            <person name="Miyazaki T."/>
            <person name="Yoshikawa H."/>
            <person name="Murakami K."/>
            <person name="Kasahara K."/>
            <person name="Inaoka T."/>
            <person name="Hiraga Y."/>
            <person name="Ochi K."/>
        </authorList>
    </citation>
    <scope>NUCLEOTIDE SEQUENCE [LARGE SCALE GENOMIC DNA]</scope>
    <source>
        <strain evidence="2 3">T-3040</strain>
    </source>
</reference>
<dbReference type="SUPFAM" id="SSF51445">
    <property type="entry name" value="(Trans)glycosidases"/>
    <property type="match status" value="1"/>
</dbReference>
<feature type="domain" description="SLH" evidence="1">
    <location>
        <begin position="1125"/>
        <end position="1184"/>
    </location>
</feature>
<dbReference type="InterPro" id="IPR008979">
    <property type="entry name" value="Galactose-bd-like_sf"/>
</dbReference>
<proteinExistence type="predicted"/>
<keyword evidence="3" id="KW-1185">Reference proteome</keyword>
<feature type="domain" description="SLH" evidence="1">
    <location>
        <begin position="1190"/>
        <end position="1246"/>
    </location>
</feature>
<dbReference type="InterPro" id="IPR001119">
    <property type="entry name" value="SLH_dom"/>
</dbReference>
<dbReference type="Gene3D" id="2.60.120.260">
    <property type="entry name" value="Galactose-binding domain-like"/>
    <property type="match status" value="2"/>
</dbReference>
<dbReference type="AlphaFoldDB" id="A0A2R5EK94"/>
<dbReference type="InterPro" id="IPR017853">
    <property type="entry name" value="GH"/>
</dbReference>
<dbReference type="SUPFAM" id="SSF49785">
    <property type="entry name" value="Galactose-binding domain-like"/>
    <property type="match status" value="2"/>
</dbReference>
<dbReference type="PANTHER" id="PTHR43308">
    <property type="entry name" value="OUTER MEMBRANE PROTEIN ALPHA-RELATED"/>
    <property type="match status" value="1"/>
</dbReference>
<evidence type="ECO:0000259" key="1">
    <source>
        <dbReference type="PROSITE" id="PS51272"/>
    </source>
</evidence>
<evidence type="ECO:0000313" key="2">
    <source>
        <dbReference type="EMBL" id="GBG07042.1"/>
    </source>
</evidence>
<feature type="domain" description="SLH" evidence="1">
    <location>
        <begin position="1061"/>
        <end position="1124"/>
    </location>
</feature>
<gene>
    <name evidence="2" type="ORF">PAT3040_01590</name>
</gene>
<protein>
    <submittedName>
        <fullName evidence="2">Putative S-layer protein</fullName>
    </submittedName>
</protein>
<dbReference type="Proteomes" id="UP000245202">
    <property type="component" value="Unassembled WGS sequence"/>
</dbReference>
<sequence length="1246" mass="136569">MEKMKRKWLSLFIAAALVLQPGLVPSVTDRSSSVAYAASGDELVFEEHFDDAEMQDWITTATSYDDSEAYSGTHSLKYERTDPKEYEYPRYQINLETGSTYYATVMIKTKNVAGADKARIALEAYDGDDWKGGQYTEGIVAADWTLLKLPTYTIPEDATRTQVSLYLSKDGTGTVWFDDVKVYKKASGSSTITGYETSFEEDDEQDIWITSSTSFDDTVFRTGTRSLKYENGATNNSPRFEFAVTPGMGYYAEVWVKTEGISGEDGALLALDVVDSAGGWITGSYVNPIKPEQWTLLRIPLLTAPANATKADLTLYTRGSAGTVWFDDLQIYSVMPKLLQTQLAYPNYRGFIMPGDESPIRIKAEPAIGADLTAYTLRASLLGNDDSVLEAQEYTGVSSIEHTFASAQLAPGTYKARVEALSADTVVDSKEWTIQKVSSRAELPRTYVDSEGRFWRDDKLFLPIGIYADKIIASELEELKDSPINTLLPYDYPSEQQLDLAQQYGKSVIFSLKDFYYGSTWAPEGIESDEDAVEMISDFANRYKSHPALLAWYLNDESPNDDRLPSHYEAVKENDPDHPAYTVDFNLPNANTLDKTTDIFGLDVYPIKGLDTDPISEPGKLQKETTAMLGKKGQWAVVQAQNVGNYAQGGLRPPTEQEMRNMAWQYITEGARGILFYSLFDLKNDDSGQAYEKLLGHVNTVAQEIKDLQAFILSDKLDSNVKVIGDYSEHLHWISRQVNGKTYLAAVNSSKEELEAAFSIPAGMQVKDWKSGSSIAVSQNRLQQTYGPLEVRIYELSPLPTYPGGGLVIDPMPSTPIAELEEYLKGIEQKLAGAAPSEQAALIAAGTERIKALFEQISTLDLSSAVSIHAGAAAAELGGQTLQEQIANVQASIKRLNELLGKLNPSASALNAKLIMDLGSTEAGRLSLTLDEQLLQKLKEAGLLDVSAKWSGVTVSFDPEQFNGETELQITEVDLQETGYLEQALASLAYHIQLKINGIEQPVFQKPIRLELPVDGDFDQELLVMADLGQDGPGLIRGNMLSGSYAAFIGGASIFAILENKVAFDDIDHVSHWAGRAIGVIAANGIVNGKAEGRFDPDAPVTRAQFAAMLARLYQLNLKDFSQPFHDINETDWFSPYAAAAATSGLINGRANGTFGPNDAITRAEMAVLAGRAIRLFHQETDSHQAGNELSQYVDISGLTESMANDIALAVSEQIIAGVSSNKMQPNGTATRAQASVVIYRLLAVK</sequence>
<dbReference type="Gene3D" id="3.20.20.80">
    <property type="entry name" value="Glycosidases"/>
    <property type="match status" value="1"/>
</dbReference>
<organism evidence="2 3">
    <name type="scientific">Paenibacillus agaridevorans</name>
    <dbReference type="NCBI Taxonomy" id="171404"/>
    <lineage>
        <taxon>Bacteria</taxon>
        <taxon>Bacillati</taxon>
        <taxon>Bacillota</taxon>
        <taxon>Bacilli</taxon>
        <taxon>Bacillales</taxon>
        <taxon>Paenibacillaceae</taxon>
        <taxon>Paenibacillus</taxon>
    </lineage>
</organism>
<accession>A0A2R5EK94</accession>
<comment type="caution">
    <text evidence="2">The sequence shown here is derived from an EMBL/GenBank/DDBJ whole genome shotgun (WGS) entry which is preliminary data.</text>
</comment>
<name>A0A2R5EK94_9BACL</name>
<dbReference type="InterPro" id="IPR051465">
    <property type="entry name" value="Cell_Envelope_Struct_Comp"/>
</dbReference>
<dbReference type="PANTHER" id="PTHR43308:SF5">
    <property type="entry name" value="S-LAYER PROTEIN _ PEPTIDOGLYCAN ENDO-BETA-N-ACETYLGLUCOSAMINIDASE"/>
    <property type="match status" value="1"/>
</dbReference>
<evidence type="ECO:0000313" key="3">
    <source>
        <dbReference type="Proteomes" id="UP000245202"/>
    </source>
</evidence>
<dbReference type="Pfam" id="PF00395">
    <property type="entry name" value="SLH"/>
    <property type="match status" value="3"/>
</dbReference>
<dbReference type="EMBL" id="BDQX01000075">
    <property type="protein sequence ID" value="GBG07042.1"/>
    <property type="molecule type" value="Genomic_DNA"/>
</dbReference>